<feature type="transmembrane region" description="Helical" evidence="1">
    <location>
        <begin position="277"/>
        <end position="298"/>
    </location>
</feature>
<keyword evidence="1" id="KW-0812">Transmembrane</keyword>
<keyword evidence="1" id="KW-1133">Transmembrane helix</keyword>
<protein>
    <submittedName>
        <fullName evidence="3">Ferrous iron transporter B</fullName>
    </submittedName>
</protein>
<dbReference type="GO" id="GO:0005525">
    <property type="term" value="F:GTP binding"/>
    <property type="evidence" value="ECO:0007669"/>
    <property type="project" value="InterPro"/>
</dbReference>
<dbReference type="Pfam" id="PF07664">
    <property type="entry name" value="FeoB_C"/>
    <property type="match status" value="1"/>
</dbReference>
<dbReference type="Pfam" id="PF02421">
    <property type="entry name" value="FeoB_N"/>
    <property type="match status" value="1"/>
</dbReference>
<feature type="domain" description="FeoB-type G" evidence="2">
    <location>
        <begin position="4"/>
        <end position="168"/>
    </location>
</feature>
<dbReference type="CDD" id="cd01879">
    <property type="entry name" value="FeoB"/>
    <property type="match status" value="1"/>
</dbReference>
<dbReference type="Gene3D" id="3.40.50.300">
    <property type="entry name" value="P-loop containing nucleotide triphosphate hydrolases"/>
    <property type="match status" value="1"/>
</dbReference>
<proteinExistence type="predicted"/>
<dbReference type="GO" id="GO:0015093">
    <property type="term" value="F:ferrous iron transmembrane transporter activity"/>
    <property type="evidence" value="ECO:0007669"/>
    <property type="project" value="InterPro"/>
</dbReference>
<gene>
    <name evidence="3" type="ORF">Q3982_07925</name>
</gene>
<evidence type="ECO:0000259" key="2">
    <source>
        <dbReference type="PROSITE" id="PS51711"/>
    </source>
</evidence>
<feature type="transmembrane region" description="Helical" evidence="1">
    <location>
        <begin position="352"/>
        <end position="378"/>
    </location>
</feature>
<dbReference type="InterPro" id="IPR030389">
    <property type="entry name" value="G_FEOB_dom"/>
</dbReference>
<dbReference type="Pfam" id="PF07670">
    <property type="entry name" value="Gate"/>
    <property type="match status" value="2"/>
</dbReference>
<dbReference type="InterPro" id="IPR050860">
    <property type="entry name" value="FeoB_GTPase"/>
</dbReference>
<dbReference type="InterPro" id="IPR027417">
    <property type="entry name" value="P-loop_NTPase"/>
</dbReference>
<organism evidence="3 4">
    <name type="scientific">Phoenicibacter congonensis</name>
    <dbReference type="NCBI Taxonomy" id="1944646"/>
    <lineage>
        <taxon>Bacteria</taxon>
        <taxon>Bacillati</taxon>
        <taxon>Actinomycetota</taxon>
        <taxon>Coriobacteriia</taxon>
        <taxon>Eggerthellales</taxon>
        <taxon>Eggerthellaceae</taxon>
        <taxon>Phoenicibacter</taxon>
    </lineage>
</organism>
<dbReference type="InterPro" id="IPR011640">
    <property type="entry name" value="Fe2_transport_prot_B_C"/>
</dbReference>
<feature type="transmembrane region" description="Helical" evidence="1">
    <location>
        <begin position="218"/>
        <end position="245"/>
    </location>
</feature>
<feature type="transmembrane region" description="Helical" evidence="1">
    <location>
        <begin position="384"/>
        <end position="405"/>
    </location>
</feature>
<dbReference type="PANTHER" id="PTHR43185">
    <property type="entry name" value="FERROUS IRON TRANSPORT PROTEIN B"/>
    <property type="match status" value="1"/>
</dbReference>
<dbReference type="EMBL" id="JAUMVS010000225">
    <property type="protein sequence ID" value="MDO4842584.1"/>
    <property type="molecule type" value="Genomic_DNA"/>
</dbReference>
<comment type="caution">
    <text evidence="3">The sequence shown here is derived from an EMBL/GenBank/DDBJ whole genome shotgun (WGS) entry which is preliminary data.</text>
</comment>
<dbReference type="SUPFAM" id="SSF52540">
    <property type="entry name" value="P-loop containing nucleoside triphosphate hydrolases"/>
    <property type="match status" value="1"/>
</dbReference>
<feature type="transmembrane region" description="Helical" evidence="1">
    <location>
        <begin position="325"/>
        <end position="345"/>
    </location>
</feature>
<evidence type="ECO:0000256" key="1">
    <source>
        <dbReference type="SAM" id="Phobius"/>
    </source>
</evidence>
<keyword evidence="1" id="KW-0472">Membrane</keyword>
<dbReference type="AlphaFoldDB" id="A0AA43RJH5"/>
<dbReference type="Proteomes" id="UP001168575">
    <property type="component" value="Unassembled WGS sequence"/>
</dbReference>
<evidence type="ECO:0000313" key="3">
    <source>
        <dbReference type="EMBL" id="MDO4842584.1"/>
    </source>
</evidence>
<name>A0AA43RJH5_9ACTN</name>
<keyword evidence="4" id="KW-1185">Reference proteome</keyword>
<accession>A0AA43RJH5</accession>
<feature type="transmembrane region" description="Helical" evidence="1">
    <location>
        <begin position="585"/>
        <end position="607"/>
    </location>
</feature>
<sequence length="608" mass="65785">MNKTPVIALLGQPNSGKSTIFNMMTGSHQHVGNWPGKTVDQKEGEFRYNGTQMILADLPGSYSLSAGSDEEIITKDYITSGNADLVLVMADASQLKRSLYMLADFVGTKVPAVLVLNMMDVAQGQGITIDVNKLSEKLGIPIVSMSAIRKKDYQTLYLVIERSLNQKPVIQSGVLSSAREKMQFIDTLLDGVLTTSKTVKKAFTNFDKKALSPVRGKLMAFGIILGIFLLAMILAGVISGIASAILVPAAAALRSVFENLGVHALLISLVCDVLANVLYFALMMASFVLGITLGFNLMEETGYLARISFLFDHTMSKVGLQGKTIMPFFMGLGCTIAGTTGTRVVDNWGQRVLAIAMSWAVPCAATLSVVPTIATALFGSTGGFLVIVSIFLFMFLMMWVVYRIFGDSLSPKSERVGLIMELPPYHKPDFRNILYVTFQRTFDIFFRALRVISIVSIVFFALTYGFGGNAESSILYKFGKVIEPVTLFFGLKWQTFLAFCASAISKESLLGVLNTLYGTGGNLVSSTFSAKVADSASGISKILSANFTQAQGLAFIFAISFNMPCVSALAATARETHSVKWTAKIGAFYTVAALIVSCIVYHIGLLVF</sequence>
<feature type="transmembrane region" description="Helical" evidence="1">
    <location>
        <begin position="448"/>
        <end position="467"/>
    </location>
</feature>
<dbReference type="InterPro" id="IPR011642">
    <property type="entry name" value="Gate_dom"/>
</dbReference>
<reference evidence="3" key="1">
    <citation type="submission" date="2023-07" db="EMBL/GenBank/DDBJ databases">
        <title>Between Cages and Wild: Unraveling the Impact of Captivity on Animal Microbiomes and Antimicrobial Resistance.</title>
        <authorList>
            <person name="Schmartz G.P."/>
            <person name="Rehner J."/>
            <person name="Schuff M.J."/>
            <person name="Becker S.L."/>
            <person name="Kravczyk M."/>
            <person name="Gurevich A."/>
            <person name="Francke R."/>
            <person name="Mueller R."/>
            <person name="Keller V."/>
            <person name="Keller A."/>
        </authorList>
    </citation>
    <scope>NUCLEOTIDE SEQUENCE</scope>
    <source>
        <strain evidence="3">S12M_St_49</strain>
    </source>
</reference>
<feature type="transmembrane region" description="Helical" evidence="1">
    <location>
        <begin position="553"/>
        <end position="573"/>
    </location>
</feature>
<dbReference type="PROSITE" id="PS51711">
    <property type="entry name" value="G_FEOB"/>
    <property type="match status" value="1"/>
</dbReference>
<dbReference type="GO" id="GO:0005886">
    <property type="term" value="C:plasma membrane"/>
    <property type="evidence" value="ECO:0007669"/>
    <property type="project" value="TreeGrafter"/>
</dbReference>
<evidence type="ECO:0000313" key="4">
    <source>
        <dbReference type="Proteomes" id="UP001168575"/>
    </source>
</evidence>
<dbReference type="PANTHER" id="PTHR43185:SF1">
    <property type="entry name" value="FE(2+) TRANSPORTER FEOB"/>
    <property type="match status" value="1"/>
</dbReference>